<accession>A0A453RVP3</accession>
<organism evidence="2 3">
    <name type="scientific">Aegilops tauschii subsp. strangulata</name>
    <name type="common">Goatgrass</name>
    <dbReference type="NCBI Taxonomy" id="200361"/>
    <lineage>
        <taxon>Eukaryota</taxon>
        <taxon>Viridiplantae</taxon>
        <taxon>Streptophyta</taxon>
        <taxon>Embryophyta</taxon>
        <taxon>Tracheophyta</taxon>
        <taxon>Spermatophyta</taxon>
        <taxon>Magnoliopsida</taxon>
        <taxon>Liliopsida</taxon>
        <taxon>Poales</taxon>
        <taxon>Poaceae</taxon>
        <taxon>BOP clade</taxon>
        <taxon>Pooideae</taxon>
        <taxon>Triticodae</taxon>
        <taxon>Triticeae</taxon>
        <taxon>Triticinae</taxon>
        <taxon>Aegilops</taxon>
    </lineage>
</organism>
<proteinExistence type="predicted"/>
<protein>
    <submittedName>
        <fullName evidence="2">Uncharacterized protein</fullName>
    </submittedName>
</protein>
<reference evidence="3" key="1">
    <citation type="journal article" date="2014" name="Science">
        <title>Ancient hybridizations among the ancestral genomes of bread wheat.</title>
        <authorList>
            <consortium name="International Wheat Genome Sequencing Consortium,"/>
            <person name="Marcussen T."/>
            <person name="Sandve S.R."/>
            <person name="Heier L."/>
            <person name="Spannagl M."/>
            <person name="Pfeifer M."/>
            <person name="Jakobsen K.S."/>
            <person name="Wulff B.B."/>
            <person name="Steuernagel B."/>
            <person name="Mayer K.F."/>
            <person name="Olsen O.A."/>
        </authorList>
    </citation>
    <scope>NUCLEOTIDE SEQUENCE [LARGE SCALE GENOMIC DNA]</scope>
    <source>
        <strain evidence="3">cv. AL8/78</strain>
    </source>
</reference>
<name>A0A453RVP3_AEGTS</name>
<evidence type="ECO:0000256" key="1">
    <source>
        <dbReference type="SAM" id="MobiDB-lite"/>
    </source>
</evidence>
<sequence>RRRRGRKGSLQRKSHEETRSGCPRAGEGNDFLPLEGKEQRIREKQPEEPENTATILYIGHIPHGFYEDHFARFVSVSRA</sequence>
<dbReference type="STRING" id="200361.A0A453RVP3"/>
<dbReference type="AlphaFoldDB" id="A0A453RVP3"/>
<reference evidence="2" key="5">
    <citation type="journal article" date="2021" name="G3 (Bethesda)">
        <title>Aegilops tauschii genome assembly Aet v5.0 features greater sequence contiguity and improved annotation.</title>
        <authorList>
            <person name="Wang L."/>
            <person name="Zhu T."/>
            <person name="Rodriguez J.C."/>
            <person name="Deal K.R."/>
            <person name="Dubcovsky J."/>
            <person name="McGuire P.E."/>
            <person name="Lux T."/>
            <person name="Spannagl M."/>
            <person name="Mayer K.F.X."/>
            <person name="Baldrich P."/>
            <person name="Meyers B.C."/>
            <person name="Huo N."/>
            <person name="Gu Y.Q."/>
            <person name="Zhou H."/>
            <person name="Devos K.M."/>
            <person name="Bennetzen J.L."/>
            <person name="Unver T."/>
            <person name="Budak H."/>
            <person name="Gulick P.J."/>
            <person name="Galiba G."/>
            <person name="Kalapos B."/>
            <person name="Nelson D.R."/>
            <person name="Li P."/>
            <person name="You F.M."/>
            <person name="Luo M.C."/>
            <person name="Dvorak J."/>
        </authorList>
    </citation>
    <scope>NUCLEOTIDE SEQUENCE [LARGE SCALE GENOMIC DNA]</scope>
    <source>
        <strain evidence="2">cv. AL8/78</strain>
    </source>
</reference>
<feature type="compositionally biased region" description="Basic residues" evidence="1">
    <location>
        <begin position="1"/>
        <end position="12"/>
    </location>
</feature>
<feature type="region of interest" description="Disordered" evidence="1">
    <location>
        <begin position="1"/>
        <end position="51"/>
    </location>
</feature>
<keyword evidence="3" id="KW-1185">Reference proteome</keyword>
<dbReference type="Gramene" id="AET7Gv20725700.1">
    <property type="protein sequence ID" value="AET7Gv20725700.1"/>
    <property type="gene ID" value="AET7Gv20725700"/>
</dbReference>
<feature type="compositionally biased region" description="Basic and acidic residues" evidence="1">
    <location>
        <begin position="35"/>
        <end position="47"/>
    </location>
</feature>
<dbReference type="Proteomes" id="UP000015105">
    <property type="component" value="Chromosome 7D"/>
</dbReference>
<reference evidence="2" key="4">
    <citation type="submission" date="2019-03" db="UniProtKB">
        <authorList>
            <consortium name="EnsemblPlants"/>
        </authorList>
    </citation>
    <scope>IDENTIFICATION</scope>
</reference>
<reference evidence="2" key="3">
    <citation type="journal article" date="2017" name="Nature">
        <title>Genome sequence of the progenitor of the wheat D genome Aegilops tauschii.</title>
        <authorList>
            <person name="Luo M.C."/>
            <person name="Gu Y.Q."/>
            <person name="Puiu D."/>
            <person name="Wang H."/>
            <person name="Twardziok S.O."/>
            <person name="Deal K.R."/>
            <person name="Huo N."/>
            <person name="Zhu T."/>
            <person name="Wang L."/>
            <person name="Wang Y."/>
            <person name="McGuire P.E."/>
            <person name="Liu S."/>
            <person name="Long H."/>
            <person name="Ramasamy R.K."/>
            <person name="Rodriguez J.C."/>
            <person name="Van S.L."/>
            <person name="Yuan L."/>
            <person name="Wang Z."/>
            <person name="Xia Z."/>
            <person name="Xiao L."/>
            <person name="Anderson O.D."/>
            <person name="Ouyang S."/>
            <person name="Liang Y."/>
            <person name="Zimin A.V."/>
            <person name="Pertea G."/>
            <person name="Qi P."/>
            <person name="Bennetzen J.L."/>
            <person name="Dai X."/>
            <person name="Dawson M.W."/>
            <person name="Muller H.G."/>
            <person name="Kugler K."/>
            <person name="Rivarola-Duarte L."/>
            <person name="Spannagl M."/>
            <person name="Mayer K.F.X."/>
            <person name="Lu F.H."/>
            <person name="Bevan M.W."/>
            <person name="Leroy P."/>
            <person name="Li P."/>
            <person name="You F.M."/>
            <person name="Sun Q."/>
            <person name="Liu Z."/>
            <person name="Lyons E."/>
            <person name="Wicker T."/>
            <person name="Salzberg S.L."/>
            <person name="Devos K.M."/>
            <person name="Dvorak J."/>
        </authorList>
    </citation>
    <scope>NUCLEOTIDE SEQUENCE [LARGE SCALE GENOMIC DNA]</scope>
    <source>
        <strain evidence="2">cv. AL8/78</strain>
    </source>
</reference>
<evidence type="ECO:0000313" key="3">
    <source>
        <dbReference type="Proteomes" id="UP000015105"/>
    </source>
</evidence>
<reference evidence="3" key="2">
    <citation type="journal article" date="2017" name="Nat. Plants">
        <title>The Aegilops tauschii genome reveals multiple impacts of transposons.</title>
        <authorList>
            <person name="Zhao G."/>
            <person name="Zou C."/>
            <person name="Li K."/>
            <person name="Wang K."/>
            <person name="Li T."/>
            <person name="Gao L."/>
            <person name="Zhang X."/>
            <person name="Wang H."/>
            <person name="Yang Z."/>
            <person name="Liu X."/>
            <person name="Jiang W."/>
            <person name="Mao L."/>
            <person name="Kong X."/>
            <person name="Jiao Y."/>
            <person name="Jia J."/>
        </authorList>
    </citation>
    <scope>NUCLEOTIDE SEQUENCE [LARGE SCALE GENOMIC DNA]</scope>
    <source>
        <strain evidence="3">cv. AL8/78</strain>
    </source>
</reference>
<evidence type="ECO:0000313" key="2">
    <source>
        <dbReference type="EnsemblPlants" id="AET7Gv20725700.1"/>
    </source>
</evidence>
<dbReference type="EnsemblPlants" id="AET7Gv20725700.1">
    <property type="protein sequence ID" value="AET7Gv20725700.1"/>
    <property type="gene ID" value="AET7Gv20725700"/>
</dbReference>